<accession>A0A914HNH1</accession>
<sequence>MVDAASVMPCPPVRVRSVTVPDNSISQGREPDADRQLGILWATGKKVERGRSGRTEFYVTLFQPQGPKLRAEAMSGRLNQIPEQRDLTFISSSVDEHHKRLGNKPPQRKPQPTGHWTPSQPELQWPSGQQTQPTVQQEQNPFTQHEPTTPCVFCGSKHWHNECRQFSTFQQRLDIVREKHLCFKCLLPNHRAHECLRPSKCYKCRRPHPTALCRNDNNVSTQFAAAASNQSKRGSESSNGIGTKVMPQQCNTRRDDESRALLMTTTSTVFNPERPHLKKSAVIFIDPGSHRSFVTSKTANQLDLPVVHTEECHLTTFGKQKPKKFVSDLVKIGFLGNSGEKLIFNLNALNFLVNEMPVITLSALDNTQLRQRKLAVPHRDIQPDIMLGMDVWHDLSVQQIERLPSGFTLSQSKIGTILSGSGLIDMGQEANVTFILSAQDQTARRTVQPIKAEPLIGMSMALSETKADKHGLAVTKQEARRTTWQLNAPLPIIQATDQVSDINSQTNAEKRRTATLPPFSQQSSCQEPPRPPQQPGEPGLRKPVQARVIRQKGCSSARAEAFKQSQTSPKAPRRLQVQRQQAGAKQNPLEVRPRVAENLPRKTAGSGKPNFSSKAMDLRRKRKGDDKPRAMKQKQKKVAGMKPRNEFHAGRMKLTVPPARADNTAQLREQPDNPHLIGRQQRMGKAPRRRPFKDRESGPTLSTTAAASSTLANTKWGWQTIIVVLLISLLGLFVLKSAGISNGCTFNSFCEDKFVLNRHPTTLSSAATCNRTTIRSPHATSTDNPPTASALRTSRTTQPRSLGTGTGSDDERNLDQCDDERDLDQCDDERDMDQSVPATSTYKIPRKKDIVFKKQRHFLGRNRGLHAVQQKPSDNDPSMGLLYAPRPKGKKLSFKDGSLKRLLELTTLFRRGKGVQTAKELLEQHGKIPMKDWAAKEQQITAELQEQEEKRHRKSREKERQRSKQQSSEQQMLQQLFGDSPEQETDMEITVILGKEDNLNWLHNKKHCLSLAEIFKFGFFVFNGKPGELLAISERIQGQQVENMDLDPTPSTSAASRPSRQNPSAQKRSSEQMTHSGGPTDEPDQKKGRMGHPLRTRLPSGMSELPSDDQII</sequence>
<proteinExistence type="predicted"/>
<evidence type="ECO:0000313" key="4">
    <source>
        <dbReference type="WBParaSite" id="Gr19_v10_g2410.t1"/>
    </source>
</evidence>
<feature type="compositionally biased region" description="Low complexity" evidence="1">
    <location>
        <begin position="1048"/>
        <end position="1060"/>
    </location>
</feature>
<evidence type="ECO:0000313" key="3">
    <source>
        <dbReference type="Proteomes" id="UP000887572"/>
    </source>
</evidence>
<feature type="domain" description="DUF1758" evidence="2">
    <location>
        <begin position="269"/>
        <end position="420"/>
    </location>
</feature>
<feature type="compositionally biased region" description="Acidic residues" evidence="1">
    <location>
        <begin position="816"/>
        <end position="831"/>
    </location>
</feature>
<feature type="compositionally biased region" description="Low complexity" evidence="1">
    <location>
        <begin position="129"/>
        <end position="139"/>
    </location>
</feature>
<feature type="compositionally biased region" description="Low complexity" evidence="1">
    <location>
        <begin position="964"/>
        <end position="976"/>
    </location>
</feature>
<feature type="region of interest" description="Disordered" evidence="1">
    <location>
        <begin position="94"/>
        <end position="144"/>
    </location>
</feature>
<dbReference type="AlphaFoldDB" id="A0A914HNH1"/>
<dbReference type="Pfam" id="PF05585">
    <property type="entry name" value="DUF1758"/>
    <property type="match status" value="1"/>
</dbReference>
<dbReference type="WBParaSite" id="Gr19_v10_g2410.t1">
    <property type="protein sequence ID" value="Gr19_v10_g2410.t1"/>
    <property type="gene ID" value="Gr19_v10_g2410"/>
</dbReference>
<feature type="compositionally biased region" description="Polar residues" evidence="1">
    <location>
        <begin position="114"/>
        <end position="128"/>
    </location>
</feature>
<dbReference type="InterPro" id="IPR008737">
    <property type="entry name" value="DUF1758"/>
</dbReference>
<dbReference type="PANTHER" id="PTHR47331">
    <property type="entry name" value="PHD-TYPE DOMAIN-CONTAINING PROTEIN"/>
    <property type="match status" value="1"/>
</dbReference>
<dbReference type="Proteomes" id="UP000887572">
    <property type="component" value="Unplaced"/>
</dbReference>
<feature type="region of interest" description="Disordered" evidence="1">
    <location>
        <begin position="945"/>
        <end position="981"/>
    </location>
</feature>
<feature type="region of interest" description="Disordered" evidence="1">
    <location>
        <begin position="662"/>
        <end position="702"/>
    </location>
</feature>
<feature type="region of interest" description="Disordered" evidence="1">
    <location>
        <begin position="768"/>
        <end position="842"/>
    </location>
</feature>
<dbReference type="PANTHER" id="PTHR47331:SF5">
    <property type="entry name" value="RIBONUCLEASE H"/>
    <property type="match status" value="1"/>
</dbReference>
<feature type="region of interest" description="Disordered" evidence="1">
    <location>
        <begin position="227"/>
        <end position="250"/>
    </location>
</feature>
<feature type="compositionally biased region" description="Polar residues" evidence="1">
    <location>
        <begin position="768"/>
        <end position="803"/>
    </location>
</feature>
<organism evidence="3 4">
    <name type="scientific">Globodera rostochiensis</name>
    <name type="common">Golden nematode worm</name>
    <name type="synonym">Heterodera rostochiensis</name>
    <dbReference type="NCBI Taxonomy" id="31243"/>
    <lineage>
        <taxon>Eukaryota</taxon>
        <taxon>Metazoa</taxon>
        <taxon>Ecdysozoa</taxon>
        <taxon>Nematoda</taxon>
        <taxon>Chromadorea</taxon>
        <taxon>Rhabditida</taxon>
        <taxon>Tylenchina</taxon>
        <taxon>Tylenchomorpha</taxon>
        <taxon>Tylenchoidea</taxon>
        <taxon>Heteroderidae</taxon>
        <taxon>Heteroderinae</taxon>
        <taxon>Globodera</taxon>
    </lineage>
</organism>
<name>A0A914HNH1_GLORO</name>
<protein>
    <recommendedName>
        <fullName evidence="2">DUF1758 domain-containing protein</fullName>
    </recommendedName>
</protein>
<reference evidence="4" key="1">
    <citation type="submission" date="2022-11" db="UniProtKB">
        <authorList>
            <consortium name="WormBaseParasite"/>
        </authorList>
    </citation>
    <scope>IDENTIFICATION</scope>
</reference>
<feature type="compositionally biased region" description="Basic residues" evidence="1">
    <location>
        <begin position="630"/>
        <end position="639"/>
    </location>
</feature>
<feature type="compositionally biased region" description="Polar residues" evidence="1">
    <location>
        <begin position="1061"/>
        <end position="1077"/>
    </location>
</feature>
<feature type="region of interest" description="Disordered" evidence="1">
    <location>
        <begin position="1043"/>
        <end position="1112"/>
    </location>
</feature>
<evidence type="ECO:0000259" key="2">
    <source>
        <dbReference type="Pfam" id="PF05585"/>
    </source>
</evidence>
<evidence type="ECO:0000256" key="1">
    <source>
        <dbReference type="SAM" id="MobiDB-lite"/>
    </source>
</evidence>
<feature type="region of interest" description="Disordered" evidence="1">
    <location>
        <begin position="497"/>
        <end position="641"/>
    </location>
</feature>
<feature type="compositionally biased region" description="Polar residues" evidence="1">
    <location>
        <begin position="497"/>
        <end position="507"/>
    </location>
</feature>
<keyword evidence="3" id="KW-1185">Reference proteome</keyword>